<gene>
    <name evidence="1" type="ORF">SDSE_0483</name>
</gene>
<protein>
    <recommendedName>
        <fullName evidence="3">Phage protein</fullName>
    </recommendedName>
</protein>
<accession>A0AB33R5M3</accession>
<evidence type="ECO:0008006" key="3">
    <source>
        <dbReference type="Google" id="ProtNLM"/>
    </source>
</evidence>
<evidence type="ECO:0000313" key="2">
    <source>
        <dbReference type="Proteomes" id="UP000009215"/>
    </source>
</evidence>
<sequence>MKAKNLITAGLEEYLTLKSLNGVSIRVDGKTKVY</sequence>
<dbReference type="Proteomes" id="UP000009215">
    <property type="component" value="Chromosome"/>
</dbReference>
<name>A0AB33R5M3_STREQ</name>
<organism evidence="1 2">
    <name type="scientific">Streptococcus dysgalactiae subsp. equisimilis AC-2713</name>
    <dbReference type="NCBI Taxonomy" id="759913"/>
    <lineage>
        <taxon>Bacteria</taxon>
        <taxon>Bacillati</taxon>
        <taxon>Bacillota</taxon>
        <taxon>Bacilli</taxon>
        <taxon>Lactobacillales</taxon>
        <taxon>Streptococcaceae</taxon>
        <taxon>Streptococcus</taxon>
    </lineage>
</organism>
<evidence type="ECO:0000313" key="1">
    <source>
        <dbReference type="EMBL" id="CCI61981.1"/>
    </source>
</evidence>
<dbReference type="KEGG" id="sdc:SDSE_0483"/>
<proteinExistence type="predicted"/>
<reference evidence="1 2" key="1">
    <citation type="submission" date="2012-05" db="EMBL/GenBank/DDBJ databases">
        <title>Complete genome sequence of a Streptococcus dysgalactiae subsp. equisimilis strain possessing Lancefield's group A antigen.</title>
        <authorList>
            <person name="Luetticken R."/>
            <person name="Bruellhoff K."/>
            <person name="Van der Linden M."/>
            <person name="Peltroche-Llacsahuanga H."/>
            <person name="Blom J."/>
            <person name="Weber-Lehmann J."/>
            <person name="Ferretti J.J."/>
            <person name="McShan W.M."/>
        </authorList>
    </citation>
    <scope>NUCLEOTIDE SEQUENCE [LARGE SCALE GENOMIC DNA]</scope>
    <source>
        <strain evidence="1 2">AC-2713</strain>
    </source>
</reference>
<dbReference type="AlphaFoldDB" id="A0AB33R5M3"/>
<dbReference type="EMBL" id="HE858529">
    <property type="protein sequence ID" value="CCI61981.1"/>
    <property type="molecule type" value="Genomic_DNA"/>
</dbReference>